<evidence type="ECO:0000256" key="1">
    <source>
        <dbReference type="ARBA" id="ARBA00004442"/>
    </source>
</evidence>
<evidence type="ECO:0000313" key="2">
    <source>
        <dbReference type="EMBL" id="QLI83296.1"/>
    </source>
</evidence>
<dbReference type="SUPFAM" id="SSF56925">
    <property type="entry name" value="OMPA-like"/>
    <property type="match status" value="1"/>
</dbReference>
<comment type="subcellular location">
    <subcellularLocation>
        <location evidence="1">Cell outer membrane</location>
    </subcellularLocation>
</comment>
<dbReference type="AlphaFoldDB" id="A0A7D5VCI9"/>
<evidence type="ECO:0000313" key="3">
    <source>
        <dbReference type="Proteomes" id="UP000510822"/>
    </source>
</evidence>
<dbReference type="Proteomes" id="UP000510822">
    <property type="component" value="Chromosome"/>
</dbReference>
<accession>A0A7D5VCI9</accession>
<name>A0A7D5VCI9_9NEIS</name>
<reference evidence="2 3" key="1">
    <citation type="journal article" date="2016" name="Int. J. Syst. Evol. Microbiol.">
        <title>Chitinibacter fontanus sp. nov., isolated from a spring.</title>
        <authorList>
            <person name="Sheu S.Y."/>
            <person name="Li Y.S."/>
            <person name="Young C.C."/>
            <person name="Chen W.M."/>
        </authorList>
    </citation>
    <scope>NUCLEOTIDE SEQUENCE [LARGE SCALE GENOMIC DNA]</scope>
    <source>
        <strain evidence="2 3">STM-7</strain>
    </source>
</reference>
<sequence length="246" mass="27042">MSSSPVGAAEEAEQVQAWQYELTPYLWATKMNGQVAAGNLPTTNVDMQFSDILENLDFGLMLAFEARKQRWAVLLDGMYMKVSDSATSRLPGSNLDLSADVRIKQSMLAAALAYRVFDEPGKTALDVIGGLRYNKIDVNTQIDAQLLGLSGRVNRAGNKGWLDPYLGVRVIQPLNDKWQLDASFDLGGFGLGSDYAVQVQTGVSYAYSDTSTVKIGYRYMKMDYSDGDFAYNMANDGLYAGIGLRF</sequence>
<proteinExistence type="predicted"/>
<organism evidence="2 3">
    <name type="scientific">Chitinibacter fontanus</name>
    <dbReference type="NCBI Taxonomy" id="1737446"/>
    <lineage>
        <taxon>Bacteria</taxon>
        <taxon>Pseudomonadati</taxon>
        <taxon>Pseudomonadota</taxon>
        <taxon>Betaproteobacteria</taxon>
        <taxon>Neisseriales</taxon>
        <taxon>Chitinibacteraceae</taxon>
        <taxon>Chitinibacter</taxon>
    </lineage>
</organism>
<gene>
    <name evidence="2" type="ORF">HZU75_13745</name>
</gene>
<dbReference type="Gene3D" id="2.40.160.20">
    <property type="match status" value="1"/>
</dbReference>
<dbReference type="EMBL" id="CP058952">
    <property type="protein sequence ID" value="QLI83296.1"/>
    <property type="molecule type" value="Genomic_DNA"/>
</dbReference>
<keyword evidence="3" id="KW-1185">Reference proteome</keyword>
<dbReference type="InterPro" id="IPR011250">
    <property type="entry name" value="OMP/PagP_B-barrel"/>
</dbReference>
<dbReference type="KEGG" id="cfon:HZU75_13745"/>
<dbReference type="GO" id="GO:0009279">
    <property type="term" value="C:cell outer membrane"/>
    <property type="evidence" value="ECO:0007669"/>
    <property type="project" value="UniProtKB-SubCell"/>
</dbReference>
<protein>
    <submittedName>
        <fullName evidence="2">Outer membrane beta-barrel protein</fullName>
    </submittedName>
</protein>